<dbReference type="Proteomes" id="UP001596026">
    <property type="component" value="Unassembled WGS sequence"/>
</dbReference>
<evidence type="ECO:0000313" key="1">
    <source>
        <dbReference type="EMBL" id="MFC4710081.1"/>
    </source>
</evidence>
<dbReference type="EMBL" id="JBHSGT010000037">
    <property type="protein sequence ID" value="MFC4710081.1"/>
    <property type="molecule type" value="Genomic_DNA"/>
</dbReference>
<dbReference type="RefSeq" id="WP_379964652.1">
    <property type="nucleotide sequence ID" value="NZ_JBHSGT010000037.1"/>
</dbReference>
<comment type="caution">
    <text evidence="1">The sequence shown here is derived from an EMBL/GenBank/DDBJ whole genome shotgun (WGS) entry which is preliminary data.</text>
</comment>
<sequence>MDNNTRKMLGLTDENITFPEDWLNDAEIKGVTAQLMEFLLIS</sequence>
<evidence type="ECO:0000313" key="2">
    <source>
        <dbReference type="Proteomes" id="UP001596026"/>
    </source>
</evidence>
<reference evidence="2" key="1">
    <citation type="journal article" date="2019" name="Int. J. Syst. Evol. Microbiol.">
        <title>The Global Catalogue of Microorganisms (GCM) 10K type strain sequencing project: providing services to taxonomists for standard genome sequencing and annotation.</title>
        <authorList>
            <consortium name="The Broad Institute Genomics Platform"/>
            <consortium name="The Broad Institute Genome Sequencing Center for Infectious Disease"/>
            <person name="Wu L."/>
            <person name="Ma J."/>
        </authorList>
    </citation>
    <scope>NUCLEOTIDE SEQUENCE [LARGE SCALE GENOMIC DNA]</scope>
    <source>
        <strain evidence="2">CGMCC 1.19061</strain>
    </source>
</reference>
<proteinExistence type="predicted"/>
<accession>A0ABV9M4P5</accession>
<keyword evidence="2" id="KW-1185">Reference proteome</keyword>
<gene>
    <name evidence="1" type="ORF">ACFO3L_05505</name>
</gene>
<name>A0ABV9M4P5_9ENTE</name>
<protein>
    <submittedName>
        <fullName evidence="1">Uncharacterized protein</fullName>
    </submittedName>
</protein>
<organism evidence="1 2">
    <name type="scientific">Enterococcus eurekensis</name>
    <dbReference type="NCBI Taxonomy" id="1159753"/>
    <lineage>
        <taxon>Bacteria</taxon>
        <taxon>Bacillati</taxon>
        <taxon>Bacillota</taxon>
        <taxon>Bacilli</taxon>
        <taxon>Lactobacillales</taxon>
        <taxon>Enterococcaceae</taxon>
        <taxon>Enterococcus</taxon>
    </lineage>
</organism>